<name>E4ZPX8_LEPMJ</name>
<dbReference type="InParanoid" id="E4ZPX8"/>
<dbReference type="OMA" id="KCNIRAV"/>
<dbReference type="Proteomes" id="UP000002668">
    <property type="component" value="Genome"/>
</dbReference>
<dbReference type="OrthoDB" id="3790934at2759"/>
<dbReference type="GeneID" id="13282749"/>
<gene>
    <name evidence="1" type="ORF">LEMA_P044140.1</name>
</gene>
<proteinExistence type="predicted"/>
<dbReference type="HOGENOM" id="CLU_611200_0_0_1"/>
<sequence>MVALAAAGTATALNMSESNHTTLFTSLLNDGKLAPHKCNIRAVQRHKFGPTEDHYPQLSREMSPYSKADFLTPQELQDMCLRELSRVRDYFGSRPVYWAPSSHVDGTVEANDQDPSLQLIQSLTDPDIEAKDAVASFPSETLDQICLEADLATADDVLHTTHTTCTVISNETLIPLQHSSEGTTTTTVLAGSMIWIIWPPTTHNLNILRATYEEFALECKEEALDATRDLEGGIVLTQIEGESLRIPPYCPMMGLSLHTSVLATNSTTTISNFISMLQKAPLLKAWFRTETDGKRKQADFSNRMLNSLDLLLNGDEDPESENLARLLKFHDSNNGPLQDLLRVWDAIKNDVADLLGPADALVLADIWGDFLIESKGRECRICGVKIKNKLRLMRGHFLKRHWVRGVGKKRMDSAGVDDGGMVSGDASMEDVLASVESGGQDGAQIEMN</sequence>
<organism evidence="2">
    <name type="scientific">Leptosphaeria maculans (strain JN3 / isolate v23.1.3 / race Av1-4-5-6-7-8)</name>
    <name type="common">Blackleg fungus</name>
    <name type="synonym">Phoma lingam</name>
    <dbReference type="NCBI Taxonomy" id="985895"/>
    <lineage>
        <taxon>Eukaryota</taxon>
        <taxon>Fungi</taxon>
        <taxon>Dikarya</taxon>
        <taxon>Ascomycota</taxon>
        <taxon>Pezizomycotina</taxon>
        <taxon>Dothideomycetes</taxon>
        <taxon>Pleosporomycetidae</taxon>
        <taxon>Pleosporales</taxon>
        <taxon>Pleosporineae</taxon>
        <taxon>Leptosphaeriaceae</taxon>
        <taxon>Plenodomus</taxon>
        <taxon>Plenodomus lingam/Leptosphaeria maculans species complex</taxon>
    </lineage>
</organism>
<protein>
    <submittedName>
        <fullName evidence="1">Predicted protein</fullName>
    </submittedName>
</protein>
<evidence type="ECO:0000313" key="1">
    <source>
        <dbReference type="EMBL" id="CBX93513.1"/>
    </source>
</evidence>
<keyword evidence="2" id="KW-1185">Reference proteome</keyword>
<dbReference type="AlphaFoldDB" id="E4ZPX8"/>
<dbReference type="VEuPathDB" id="FungiDB:LEMA_P044140.1"/>
<evidence type="ECO:0000313" key="2">
    <source>
        <dbReference type="Proteomes" id="UP000002668"/>
    </source>
</evidence>
<accession>E4ZPX8</accession>
<reference evidence="2" key="1">
    <citation type="journal article" date="2011" name="Nat. Commun.">
        <title>Effector diversification within compartments of the Leptosphaeria maculans genome affected by Repeat-Induced Point mutations.</title>
        <authorList>
            <person name="Rouxel T."/>
            <person name="Grandaubert J."/>
            <person name="Hane J.K."/>
            <person name="Hoede C."/>
            <person name="van de Wouw A.P."/>
            <person name="Couloux A."/>
            <person name="Dominguez V."/>
            <person name="Anthouard V."/>
            <person name="Bally P."/>
            <person name="Bourras S."/>
            <person name="Cozijnsen A.J."/>
            <person name="Ciuffetti L.M."/>
            <person name="Degrave A."/>
            <person name="Dilmaghani A."/>
            <person name="Duret L."/>
            <person name="Fudal I."/>
            <person name="Goodwin S.B."/>
            <person name="Gout L."/>
            <person name="Glaser N."/>
            <person name="Linglin J."/>
            <person name="Kema G.H.J."/>
            <person name="Lapalu N."/>
            <person name="Lawrence C.B."/>
            <person name="May K."/>
            <person name="Meyer M."/>
            <person name="Ollivier B."/>
            <person name="Poulain J."/>
            <person name="Schoch C.L."/>
            <person name="Simon A."/>
            <person name="Spatafora J.W."/>
            <person name="Stachowiak A."/>
            <person name="Turgeon B.G."/>
            <person name="Tyler B.M."/>
            <person name="Vincent D."/>
            <person name="Weissenbach J."/>
            <person name="Amselem J."/>
            <person name="Quesneville H."/>
            <person name="Oliver R.P."/>
            <person name="Wincker P."/>
            <person name="Balesdent M.-H."/>
            <person name="Howlett B.J."/>
        </authorList>
    </citation>
    <scope>NUCLEOTIDE SEQUENCE [LARGE SCALE GENOMIC DNA]</scope>
    <source>
        <strain evidence="2">JN3 / isolate v23.1.3 / race Av1-4-5-6-7-8</strain>
    </source>
</reference>
<dbReference type="EMBL" id="FP929105">
    <property type="protein sequence ID" value="CBX93513.1"/>
    <property type="molecule type" value="Genomic_DNA"/>
</dbReference>